<gene>
    <name evidence="2" type="ORF">H6H03_01140</name>
</gene>
<proteinExistence type="predicted"/>
<dbReference type="PANTHER" id="PTHR22916:SF3">
    <property type="entry name" value="UDP-GLCNAC:BETAGAL BETA-1,3-N-ACETYLGLUCOSAMINYLTRANSFERASE-LIKE PROTEIN 1"/>
    <property type="match status" value="1"/>
</dbReference>
<dbReference type="Gene3D" id="3.90.550.10">
    <property type="entry name" value="Spore Coat Polysaccharide Biosynthesis Protein SpsA, Chain A"/>
    <property type="match status" value="1"/>
</dbReference>
<name>A0ABR8K117_9NOSO</name>
<dbReference type="Pfam" id="PF00535">
    <property type="entry name" value="Glycos_transf_2"/>
    <property type="match status" value="1"/>
</dbReference>
<evidence type="ECO:0000259" key="1">
    <source>
        <dbReference type="Pfam" id="PF00535"/>
    </source>
</evidence>
<dbReference type="CDD" id="cd06433">
    <property type="entry name" value="GT_2_WfgS_like"/>
    <property type="match status" value="1"/>
</dbReference>
<evidence type="ECO:0000313" key="3">
    <source>
        <dbReference type="Proteomes" id="UP000637383"/>
    </source>
</evidence>
<comment type="caution">
    <text evidence="2">The sequence shown here is derived from an EMBL/GenBank/DDBJ whole genome shotgun (WGS) entry which is preliminary data.</text>
</comment>
<dbReference type="EMBL" id="JACJTU010000001">
    <property type="protein sequence ID" value="MBD2732519.1"/>
    <property type="molecule type" value="Genomic_DNA"/>
</dbReference>
<feature type="domain" description="Glycosyltransferase 2-like" evidence="1">
    <location>
        <begin position="4"/>
        <end position="122"/>
    </location>
</feature>
<organism evidence="2 3">
    <name type="scientific">Nostoc paludosum FACHB-159</name>
    <dbReference type="NCBI Taxonomy" id="2692908"/>
    <lineage>
        <taxon>Bacteria</taxon>
        <taxon>Bacillati</taxon>
        <taxon>Cyanobacteriota</taxon>
        <taxon>Cyanophyceae</taxon>
        <taxon>Nostocales</taxon>
        <taxon>Nostocaceae</taxon>
        <taxon>Nostoc</taxon>
    </lineage>
</organism>
<dbReference type="SUPFAM" id="SSF53448">
    <property type="entry name" value="Nucleotide-diphospho-sugar transferases"/>
    <property type="match status" value="1"/>
</dbReference>
<evidence type="ECO:0000313" key="2">
    <source>
        <dbReference type="EMBL" id="MBD2732519.1"/>
    </source>
</evidence>
<dbReference type="PANTHER" id="PTHR22916">
    <property type="entry name" value="GLYCOSYLTRANSFERASE"/>
    <property type="match status" value="1"/>
</dbReference>
<dbReference type="Proteomes" id="UP000637383">
    <property type="component" value="Unassembled WGS sequence"/>
</dbReference>
<dbReference type="RefSeq" id="WP_190953237.1">
    <property type="nucleotide sequence ID" value="NZ_JACJTU010000001.1"/>
</dbReference>
<keyword evidence="3" id="KW-1185">Reference proteome</keyword>
<protein>
    <submittedName>
        <fullName evidence="2">Glycosyltransferase</fullName>
    </submittedName>
</protein>
<sequence length="280" mass="32051">MKISIITPVYNAVSTIEKTILSVINQDTQAELEYIIVDGGSNDGTLEIINRYSDDIDILISESDKGIYDAMNKGINLSTGDIIGIINSDDWYNPNALQIVENSFQQEPKISILYSSIDNYFEGKYMNTFIPGELKNLVFKFTLNHPSCFVKKSVYDKLGLFDLSYDIAADYDFIFRAYRSGFCFQYVAMPLVSYSLNGMSGKPLNKFKQIHESWKVTSKFAKQESNSLNIKHRKFYLTWLLKELITFPLKLVIKPQLSIRIKAFLREKIGSLPADRYGAW</sequence>
<accession>A0ABR8K117</accession>
<dbReference type="InterPro" id="IPR001173">
    <property type="entry name" value="Glyco_trans_2-like"/>
</dbReference>
<dbReference type="InterPro" id="IPR029044">
    <property type="entry name" value="Nucleotide-diphossugar_trans"/>
</dbReference>
<reference evidence="2 3" key="1">
    <citation type="journal article" date="2020" name="ISME J.">
        <title>Comparative genomics reveals insights into cyanobacterial evolution and habitat adaptation.</title>
        <authorList>
            <person name="Chen M.Y."/>
            <person name="Teng W.K."/>
            <person name="Zhao L."/>
            <person name="Hu C.X."/>
            <person name="Zhou Y.K."/>
            <person name="Han B.P."/>
            <person name="Song L.R."/>
            <person name="Shu W.S."/>
        </authorList>
    </citation>
    <scope>NUCLEOTIDE SEQUENCE [LARGE SCALE GENOMIC DNA]</scope>
    <source>
        <strain evidence="2 3">FACHB-159</strain>
    </source>
</reference>